<evidence type="ECO:0000259" key="4">
    <source>
        <dbReference type="Pfam" id="PF25023"/>
    </source>
</evidence>
<dbReference type="Pfam" id="PF25023">
    <property type="entry name" value="TEN_YD-shell"/>
    <property type="match status" value="1"/>
</dbReference>
<feature type="domain" description="Teneurin-like YD-shell" evidence="4">
    <location>
        <begin position="1756"/>
        <end position="1853"/>
    </location>
</feature>
<organism evidence="5 6">
    <name type="scientific">Streptomyces spiralis</name>
    <dbReference type="NCBI Taxonomy" id="66376"/>
    <lineage>
        <taxon>Bacteria</taxon>
        <taxon>Bacillati</taxon>
        <taxon>Actinomycetota</taxon>
        <taxon>Actinomycetes</taxon>
        <taxon>Kitasatosporales</taxon>
        <taxon>Streptomycetaceae</taxon>
        <taxon>Streptomyces</taxon>
    </lineage>
</organism>
<evidence type="ECO:0000256" key="2">
    <source>
        <dbReference type="SAM" id="MobiDB-lite"/>
    </source>
</evidence>
<keyword evidence="6" id="KW-1185">Reference proteome</keyword>
<evidence type="ECO:0000256" key="1">
    <source>
        <dbReference type="ARBA" id="ARBA00022737"/>
    </source>
</evidence>
<dbReference type="Proteomes" id="UP000641386">
    <property type="component" value="Unassembled WGS sequence"/>
</dbReference>
<protein>
    <recommendedName>
        <fullName evidence="4">Teneurin-like YD-shell domain-containing protein</fullName>
    </recommendedName>
</protein>
<dbReference type="EMBL" id="BNBC01000001">
    <property type="protein sequence ID" value="GHE53191.1"/>
    <property type="molecule type" value="Genomic_DNA"/>
</dbReference>
<dbReference type="NCBIfam" id="TIGR03696">
    <property type="entry name" value="Rhs_assc_core"/>
    <property type="match status" value="1"/>
</dbReference>
<feature type="region of interest" description="Disordered" evidence="2">
    <location>
        <begin position="1309"/>
        <end position="1335"/>
    </location>
</feature>
<feature type="region of interest" description="Disordered" evidence="2">
    <location>
        <begin position="1013"/>
        <end position="1035"/>
    </location>
</feature>
<comment type="caution">
    <text evidence="5">The sequence shown here is derived from an EMBL/GenBank/DDBJ whole genome shotgun (WGS) entry which is preliminary data.</text>
</comment>
<feature type="compositionally biased region" description="Polar residues" evidence="2">
    <location>
        <begin position="1024"/>
        <end position="1035"/>
    </location>
</feature>
<evidence type="ECO:0000256" key="3">
    <source>
        <dbReference type="SAM" id="Phobius"/>
    </source>
</evidence>
<sequence>MAKDQADPTPVKPAKVVWPKAAHAVVDLSGRTAGEARAITPSGTVVDDGSAAGQDAAVAVAPAPVKARDWADATALSPAPAAVDVHVLDKSTVARAGGVGLGVQLTRTDKVANSGKVQVSLDYSGFKHAYGGNFGARLRLMKVPACAVESPRPKDCVLGKPQFVAAKNDPAKGTLTATVPVGGDASGTWQNTLSPTTSTPLMLSAQSTDTASTYVVAAGSSSDAGDYRATPLSPSGSWNVSQGSGAFTYDLPIQVPTPPTGTAPSLALTYNSQSVDALTSAENTQAGQEGLGWDMSAGFIERRYRPCASDGIPTVGDLCWDSPNTAQEPDGAIYTINLNGHSSTLVQDGTGTGSYHLQDDPGWRVQHLTGGHGADDEYWVISAQDGTRYYFGWGRSERDKVQNGTDVYTHSVLTVPVAGNDAGEPCHDQFPEPCQQAWRWNLDWVVDKNEVENTYFYEKQSNRYRSWINTDKARDYDAASYLVRVEYGWASQIPGAQLPAKVELTHVGRCVERMTDDPLAHDPGACPSIWTQPSSYPDVPTDLMCNTGDDCRSITGQTASPTFFSTDMLWDIKTYVRGTDTNTVESQMTWDPAMQYQMKYGLPNPDGTIGNQLWLDYVQRKGYGDGPDITLPTINFNGEWLDNQIGDSILNFRRVDQVHGDLGSFVDVSYGFANACDSGNLPSESDNDMDCFKQSWVPEGDTTTHSGWFKKYLVKQVQVDPGVGKGAGDDGDPVMTTTYDYNGKPAWAYPNDPLTPDDKESWTDWRGYQQVEIHSGTKTNAASTYYWLYRGMDGDRTSKTDSSQTRSVSVTDGQGTSYTDSAWLNGKVIESSQRDGAGQSHQRVFHDYWVYVTATYAGLPDARFVRDQKTTTDELISGGAWRERVVKDEYDSTDPVSSKYGLPLRTNDWGEVDVDDNRCTTYGRAYNTDYFPDSQVQRWMVLPDETRHYAADCASRSSANQDGYEAKLYDNATDVASDKPVDGNVTKVLEYADASTPRETDYTYDGAGRVKSTTDGKGKTTTTAYNSPNASWPTDGVTVTSPDPDDGGPLTAQTTTTWYSRLWGNPYKIVDPNGNTTRIVDDSVGRVSQIFKPTEIANYPDGNASMSFDYTTPTWTNPEGVPTLANGPSLTTTKVFQGGSLYVPAYTYVDGLGRVREQQTPATSGGATVVSTRYDTSGNVTGTSAAFHTDQAAGSGMVLPTVDTIPSYTDLLIDYAGRTYKSQILVNGDPQLQGQTITNYNGDYTTTMPPTGERTNTYYDVFGQVTEVVEFGPSTYHTKYEYTRSGDLSKITDAKGNVTTYGYDWLGDRKTTTDPDTGTSSNTYDQNGNVDTTTDGNGTVLTYGYDNLQRPTTIKQGSTLLAEAKYDTVSGGKGQPASATSYDGAGNAFTRAVAGYDADGRPTGTTVTVPNAGDAAGLGGTYTIGYHYNAADALTAVDYPAVGGLPAETVTTNFDGLGRVQRLSSPLATYVSATDYDDVGRLAGRSYGSTSDTTNTPYTARRSYAYEDADGTGWLQNITTTQTHAGTTSTVQNDTYARDAGGQITKTTDNLTRQNECFTYDELNRLTQAWTTAMASCESPTVPDLTSANDPYQLAYTYDGIGNLQKETRTTASGSTVRDYVYPGYSADQQTYTPGAAHPHAVTSINTPNGTDNYTYDDAGQLKSRTVGGVQTDLTWSSLHRVTSVKTGSNTTDYVYDSDGNVLLRKSPTESVLYLDGQEVRKTGPSVLATRYYTAGDTTVAMRTADGSGGSVLTWLLSDAQSSTQLVIAAVGGTVTRRRYLPFGAPRSSADALPSTTDRGFVGQPEDDSTGLSLLGARMYDPALGRFLSPDPLNKPFSPQELNAYSYSVNNPVNYSDPSGLEIGSKPNSCQYDIKYCDQKTWDEVGYDPTTGTSDYHRGCAVGDCSIRGQHHKVKAAVTPKVYNWLRKDLGYLGTPYLRSFEFKGWLDGADDVQKTAIEQFYGCIKGGFSSTQCMKSAKGTLKKSQDEAKEEESGGSWWDKAKNWGKDFVTEHAGDIIGVVGGVVCGAMVASGVAAGVGILCGVAVAALGGAVNYALSDEKHKTVGGYLEAAGTAGAFGLIGAGAGGVATKIGIKIARARAMAALVG</sequence>
<keyword evidence="3" id="KW-0812">Transmembrane</keyword>
<reference evidence="5" key="1">
    <citation type="journal article" date="2014" name="Int. J. Syst. Evol. Microbiol.">
        <title>Complete genome sequence of Corynebacterium casei LMG S-19264T (=DSM 44701T), isolated from a smear-ripened cheese.</title>
        <authorList>
            <consortium name="US DOE Joint Genome Institute (JGI-PGF)"/>
            <person name="Walter F."/>
            <person name="Albersmeier A."/>
            <person name="Kalinowski J."/>
            <person name="Ruckert C."/>
        </authorList>
    </citation>
    <scope>NUCLEOTIDE SEQUENCE</scope>
    <source>
        <strain evidence="5">JCM 3302</strain>
    </source>
</reference>
<dbReference type="InterPro" id="IPR050708">
    <property type="entry name" value="T6SS_VgrG/RHS"/>
</dbReference>
<accession>A0A918ZIF3</accession>
<feature type="transmembrane region" description="Helical" evidence="3">
    <location>
        <begin position="2034"/>
        <end position="2057"/>
    </location>
</feature>
<keyword evidence="3" id="KW-0472">Membrane</keyword>
<dbReference type="PANTHER" id="PTHR32305">
    <property type="match status" value="1"/>
</dbReference>
<evidence type="ECO:0000313" key="6">
    <source>
        <dbReference type="Proteomes" id="UP000641386"/>
    </source>
</evidence>
<dbReference type="Gene3D" id="2.180.10.10">
    <property type="entry name" value="RHS repeat-associated core"/>
    <property type="match status" value="2"/>
</dbReference>
<dbReference type="InterPro" id="IPR056823">
    <property type="entry name" value="TEN-like_YD-shell"/>
</dbReference>
<name>A0A918ZIF3_9ACTN</name>
<keyword evidence="1" id="KW-0677">Repeat</keyword>
<gene>
    <name evidence="5" type="ORF">GCM10014715_02470</name>
</gene>
<feature type="region of interest" description="Disordered" evidence="2">
    <location>
        <begin position="1788"/>
        <end position="1808"/>
    </location>
</feature>
<feature type="compositionally biased region" description="Polar residues" evidence="2">
    <location>
        <begin position="1314"/>
        <end position="1326"/>
    </location>
</feature>
<keyword evidence="3" id="KW-1133">Transmembrane helix</keyword>
<proteinExistence type="predicted"/>
<dbReference type="PANTHER" id="PTHR32305:SF17">
    <property type="entry name" value="TRNA NUCLEASE WAPA"/>
    <property type="match status" value="1"/>
</dbReference>
<reference evidence="5" key="2">
    <citation type="submission" date="2020-09" db="EMBL/GenBank/DDBJ databases">
        <authorList>
            <person name="Sun Q."/>
            <person name="Ohkuma M."/>
        </authorList>
    </citation>
    <scope>NUCLEOTIDE SEQUENCE</scope>
    <source>
        <strain evidence="5">JCM 3302</strain>
    </source>
</reference>
<dbReference type="InterPro" id="IPR022385">
    <property type="entry name" value="Rhs_assc_core"/>
</dbReference>
<evidence type="ECO:0000313" key="5">
    <source>
        <dbReference type="EMBL" id="GHE53191.1"/>
    </source>
</evidence>